<dbReference type="InterPro" id="IPR053716">
    <property type="entry name" value="Flag_assembly_chemotaxis_eff"/>
</dbReference>
<dbReference type="InterPro" id="IPR012823">
    <property type="entry name" value="Flagell_FliJ"/>
</dbReference>
<dbReference type="Proteomes" id="UP000292583">
    <property type="component" value="Unassembled WGS sequence"/>
</dbReference>
<evidence type="ECO:0000256" key="9">
    <source>
        <dbReference type="ARBA" id="ARBA00023136"/>
    </source>
</evidence>
<evidence type="ECO:0000256" key="8">
    <source>
        <dbReference type="ARBA" id="ARBA00022927"/>
    </source>
</evidence>
<evidence type="ECO:0000256" key="10">
    <source>
        <dbReference type="ARBA" id="ARBA00023225"/>
    </source>
</evidence>
<dbReference type="OrthoDB" id="5362977at2"/>
<dbReference type="RefSeq" id="WP_131186463.1">
    <property type="nucleotide sequence ID" value="NZ_QPGR01000003.1"/>
</dbReference>
<dbReference type="AlphaFoldDB" id="A0A4Q9JUY7"/>
<dbReference type="EMBL" id="QPGR01000003">
    <property type="protein sequence ID" value="TBR81757.1"/>
    <property type="molecule type" value="Genomic_DNA"/>
</dbReference>
<keyword evidence="13" id="KW-1185">Reference proteome</keyword>
<evidence type="ECO:0000256" key="2">
    <source>
        <dbReference type="ARBA" id="ARBA00010004"/>
    </source>
</evidence>
<dbReference type="Pfam" id="PF02050">
    <property type="entry name" value="FliJ"/>
    <property type="match status" value="1"/>
</dbReference>
<evidence type="ECO:0000313" key="12">
    <source>
        <dbReference type="EMBL" id="TBR81757.1"/>
    </source>
</evidence>
<proteinExistence type="inferred from homology"/>
<organism evidence="12 13">
    <name type="scientific">Campylobacter novaezeelandiae</name>
    <dbReference type="NCBI Taxonomy" id="2267891"/>
    <lineage>
        <taxon>Bacteria</taxon>
        <taxon>Pseudomonadati</taxon>
        <taxon>Campylobacterota</taxon>
        <taxon>Epsilonproteobacteria</taxon>
        <taxon>Campylobacterales</taxon>
        <taxon>Campylobacteraceae</taxon>
        <taxon>Campylobacter</taxon>
    </lineage>
</organism>
<sequence>MKSKYSSIVEVRKQQLDKAELNLSQAKQRKLENEKNFELSRQEFYDLNVLPKSGNVQELRSKLQIASIAKEALKRAKEKVELSKKEMNHYEFLYKKAHLDYEKIKILNTQEIKKKLKEMQKVEEKFLDELAISRFVKKEKDE</sequence>
<evidence type="ECO:0000256" key="5">
    <source>
        <dbReference type="ARBA" id="ARBA00022475"/>
    </source>
</evidence>
<keyword evidence="9" id="KW-0472">Membrane</keyword>
<evidence type="ECO:0000256" key="11">
    <source>
        <dbReference type="SAM" id="Coils"/>
    </source>
</evidence>
<gene>
    <name evidence="12" type="ORF">DU473_02415</name>
</gene>
<evidence type="ECO:0000313" key="13">
    <source>
        <dbReference type="Proteomes" id="UP000292583"/>
    </source>
</evidence>
<comment type="similarity">
    <text evidence="2">Belongs to the FliJ family.</text>
</comment>
<name>A0A4Q9JUY7_9BACT</name>
<accession>A0A4Q9JUY7</accession>
<dbReference type="GO" id="GO:0006935">
    <property type="term" value="P:chemotaxis"/>
    <property type="evidence" value="ECO:0007669"/>
    <property type="project" value="UniProtKB-KW"/>
</dbReference>
<dbReference type="GO" id="GO:0044781">
    <property type="term" value="P:bacterial-type flagellum organization"/>
    <property type="evidence" value="ECO:0007669"/>
    <property type="project" value="UniProtKB-KW"/>
</dbReference>
<comment type="caution">
    <text evidence="12">The sequence shown here is derived from an EMBL/GenBank/DDBJ whole genome shotgun (WGS) entry which is preliminary data.</text>
</comment>
<keyword evidence="7" id="KW-1005">Bacterial flagellum biogenesis</keyword>
<dbReference type="GO" id="GO:0015031">
    <property type="term" value="P:protein transport"/>
    <property type="evidence" value="ECO:0007669"/>
    <property type="project" value="UniProtKB-KW"/>
</dbReference>
<evidence type="ECO:0000256" key="1">
    <source>
        <dbReference type="ARBA" id="ARBA00004413"/>
    </source>
</evidence>
<comment type="subcellular location">
    <subcellularLocation>
        <location evidence="1">Cell membrane</location>
        <topology evidence="1">Peripheral membrane protein</topology>
        <orientation evidence="1">Cytoplasmic side</orientation>
    </subcellularLocation>
</comment>
<keyword evidence="10" id="KW-1006">Bacterial flagellum protein export</keyword>
<evidence type="ECO:0000256" key="4">
    <source>
        <dbReference type="ARBA" id="ARBA00022448"/>
    </source>
</evidence>
<evidence type="ECO:0000256" key="3">
    <source>
        <dbReference type="ARBA" id="ARBA00020392"/>
    </source>
</evidence>
<feature type="coiled-coil region" evidence="11">
    <location>
        <begin position="9"/>
        <end position="86"/>
    </location>
</feature>
<keyword evidence="8" id="KW-0653">Protein transport</keyword>
<keyword evidence="6" id="KW-0145">Chemotaxis</keyword>
<protein>
    <recommendedName>
        <fullName evidence="3">Flagellar FliJ protein</fullName>
    </recommendedName>
</protein>
<dbReference type="Gene3D" id="1.10.287.1700">
    <property type="match status" value="1"/>
</dbReference>
<keyword evidence="4" id="KW-0813">Transport</keyword>
<dbReference type="GO" id="GO:0009288">
    <property type="term" value="C:bacterial-type flagellum"/>
    <property type="evidence" value="ECO:0007669"/>
    <property type="project" value="InterPro"/>
</dbReference>
<evidence type="ECO:0000256" key="7">
    <source>
        <dbReference type="ARBA" id="ARBA00022795"/>
    </source>
</evidence>
<dbReference type="GO" id="GO:0071973">
    <property type="term" value="P:bacterial-type flagellum-dependent cell motility"/>
    <property type="evidence" value="ECO:0007669"/>
    <property type="project" value="InterPro"/>
</dbReference>
<keyword evidence="5" id="KW-1003">Cell membrane</keyword>
<evidence type="ECO:0000256" key="6">
    <source>
        <dbReference type="ARBA" id="ARBA00022500"/>
    </source>
</evidence>
<reference evidence="12 13" key="1">
    <citation type="submission" date="2018-07" db="EMBL/GenBank/DDBJ databases">
        <title>Campylobacter zealandensis sp. nov., isolated from birds and water in New Zealand.</title>
        <authorList>
            <person name="Wilkinson D.A."/>
            <person name="Biggs P.J."/>
            <person name="French N.P."/>
            <person name="Midwinter A.C."/>
        </authorList>
    </citation>
    <scope>NUCLEOTIDE SEQUENCE [LARGE SCALE GENOMIC DNA]</scope>
    <source>
        <strain evidence="12 13">B423b</strain>
    </source>
</reference>
<keyword evidence="11" id="KW-0175">Coiled coil</keyword>
<dbReference type="GO" id="GO:0005886">
    <property type="term" value="C:plasma membrane"/>
    <property type="evidence" value="ECO:0007669"/>
    <property type="project" value="UniProtKB-SubCell"/>
</dbReference>